<dbReference type="EMBL" id="VSRR010020746">
    <property type="protein sequence ID" value="MPC63394.1"/>
    <property type="molecule type" value="Genomic_DNA"/>
</dbReference>
<proteinExistence type="predicted"/>
<protein>
    <submittedName>
        <fullName evidence="2">Uncharacterized protein</fullName>
    </submittedName>
</protein>
<feature type="compositionally biased region" description="Basic residues" evidence="1">
    <location>
        <begin position="89"/>
        <end position="102"/>
    </location>
</feature>
<feature type="region of interest" description="Disordered" evidence="1">
    <location>
        <begin position="82"/>
        <end position="102"/>
    </location>
</feature>
<organism evidence="2 3">
    <name type="scientific">Portunus trituberculatus</name>
    <name type="common">Swimming crab</name>
    <name type="synonym">Neptunus trituberculatus</name>
    <dbReference type="NCBI Taxonomy" id="210409"/>
    <lineage>
        <taxon>Eukaryota</taxon>
        <taxon>Metazoa</taxon>
        <taxon>Ecdysozoa</taxon>
        <taxon>Arthropoda</taxon>
        <taxon>Crustacea</taxon>
        <taxon>Multicrustacea</taxon>
        <taxon>Malacostraca</taxon>
        <taxon>Eumalacostraca</taxon>
        <taxon>Eucarida</taxon>
        <taxon>Decapoda</taxon>
        <taxon>Pleocyemata</taxon>
        <taxon>Brachyura</taxon>
        <taxon>Eubrachyura</taxon>
        <taxon>Portunoidea</taxon>
        <taxon>Portunidae</taxon>
        <taxon>Portuninae</taxon>
        <taxon>Portunus</taxon>
    </lineage>
</organism>
<evidence type="ECO:0000313" key="2">
    <source>
        <dbReference type="EMBL" id="MPC63394.1"/>
    </source>
</evidence>
<comment type="caution">
    <text evidence="2">The sequence shown here is derived from an EMBL/GenBank/DDBJ whole genome shotgun (WGS) entry which is preliminary data.</text>
</comment>
<name>A0A5B7H3H6_PORTR</name>
<reference evidence="2 3" key="1">
    <citation type="submission" date="2019-05" db="EMBL/GenBank/DDBJ databases">
        <title>Another draft genome of Portunus trituberculatus and its Hox gene families provides insights of decapod evolution.</title>
        <authorList>
            <person name="Jeong J.-H."/>
            <person name="Song I."/>
            <person name="Kim S."/>
            <person name="Choi T."/>
            <person name="Kim D."/>
            <person name="Ryu S."/>
            <person name="Kim W."/>
        </authorList>
    </citation>
    <scope>NUCLEOTIDE SEQUENCE [LARGE SCALE GENOMIC DNA]</scope>
    <source>
        <tissue evidence="2">Muscle</tissue>
    </source>
</reference>
<evidence type="ECO:0000313" key="3">
    <source>
        <dbReference type="Proteomes" id="UP000324222"/>
    </source>
</evidence>
<dbReference type="Proteomes" id="UP000324222">
    <property type="component" value="Unassembled WGS sequence"/>
</dbReference>
<dbReference type="AlphaFoldDB" id="A0A5B7H3H6"/>
<feature type="region of interest" description="Disordered" evidence="1">
    <location>
        <begin position="1"/>
        <end position="36"/>
    </location>
</feature>
<evidence type="ECO:0000256" key="1">
    <source>
        <dbReference type="SAM" id="MobiDB-lite"/>
    </source>
</evidence>
<feature type="compositionally biased region" description="Basic residues" evidence="1">
    <location>
        <begin position="1"/>
        <end position="11"/>
    </location>
</feature>
<sequence length="102" mass="12006">MRRKKRRRRVTRRTEKEVKEEEEEEEEEEKKGSTAELFTNYHSLRFYLASLFASRDQDQTQQCRRINQPLTPPGHTCCCSMGSAEGRGKKGTHSHPPKLQTR</sequence>
<accession>A0A5B7H3H6</accession>
<gene>
    <name evidence="2" type="ORF">E2C01_057492</name>
</gene>
<keyword evidence="3" id="KW-1185">Reference proteome</keyword>